<dbReference type="CDD" id="cd04301">
    <property type="entry name" value="NAT_SF"/>
    <property type="match status" value="1"/>
</dbReference>
<dbReference type="Gene3D" id="3.40.630.30">
    <property type="match status" value="1"/>
</dbReference>
<accession>A0AAD6IW41</accession>
<feature type="signal peptide" evidence="1">
    <location>
        <begin position="1"/>
        <end position="18"/>
    </location>
</feature>
<dbReference type="PANTHER" id="PTHR42791:SF2">
    <property type="entry name" value="N-ACETYLTRANSFERASE DOMAIN-CONTAINING PROTEIN"/>
    <property type="match status" value="1"/>
</dbReference>
<dbReference type="Pfam" id="PF13508">
    <property type="entry name" value="Acetyltransf_7"/>
    <property type="match status" value="1"/>
</dbReference>
<dbReference type="InterPro" id="IPR000182">
    <property type="entry name" value="GNAT_dom"/>
</dbReference>
<dbReference type="AlphaFoldDB" id="A0AAD6IW41"/>
<proteinExistence type="predicted"/>
<feature type="domain" description="N-acetyltransferase" evidence="2">
    <location>
        <begin position="188"/>
        <end position="320"/>
    </location>
</feature>
<dbReference type="SUPFAM" id="SSF55729">
    <property type="entry name" value="Acyl-CoA N-acyltransferases (Nat)"/>
    <property type="match status" value="1"/>
</dbReference>
<dbReference type="GO" id="GO:0016747">
    <property type="term" value="F:acyltransferase activity, transferring groups other than amino-acyl groups"/>
    <property type="evidence" value="ECO:0007669"/>
    <property type="project" value="InterPro"/>
</dbReference>
<comment type="caution">
    <text evidence="3">The sequence shown here is derived from an EMBL/GenBank/DDBJ whole genome shotgun (WGS) entry which is preliminary data.</text>
</comment>
<name>A0AAD6IW41_DREDA</name>
<evidence type="ECO:0000313" key="3">
    <source>
        <dbReference type="EMBL" id="KAJ6257472.1"/>
    </source>
</evidence>
<gene>
    <name evidence="3" type="ORF">Dda_7257</name>
</gene>
<dbReference type="PROSITE" id="PS51186">
    <property type="entry name" value="GNAT"/>
    <property type="match status" value="1"/>
</dbReference>
<dbReference type="EMBL" id="JAQGDS010000010">
    <property type="protein sequence ID" value="KAJ6257472.1"/>
    <property type="molecule type" value="Genomic_DNA"/>
</dbReference>
<dbReference type="Proteomes" id="UP001221413">
    <property type="component" value="Unassembled WGS sequence"/>
</dbReference>
<keyword evidence="4" id="KW-1185">Reference proteome</keyword>
<organism evidence="3 4">
    <name type="scientific">Drechslerella dactyloides</name>
    <name type="common">Nematode-trapping fungus</name>
    <name type="synonym">Arthrobotrys dactyloides</name>
    <dbReference type="NCBI Taxonomy" id="74499"/>
    <lineage>
        <taxon>Eukaryota</taxon>
        <taxon>Fungi</taxon>
        <taxon>Dikarya</taxon>
        <taxon>Ascomycota</taxon>
        <taxon>Pezizomycotina</taxon>
        <taxon>Orbiliomycetes</taxon>
        <taxon>Orbiliales</taxon>
        <taxon>Orbiliaceae</taxon>
        <taxon>Drechslerella</taxon>
    </lineage>
</organism>
<dbReference type="InterPro" id="IPR016181">
    <property type="entry name" value="Acyl_CoA_acyltransferase"/>
</dbReference>
<evidence type="ECO:0000313" key="4">
    <source>
        <dbReference type="Proteomes" id="UP001221413"/>
    </source>
</evidence>
<dbReference type="InterPro" id="IPR052523">
    <property type="entry name" value="Trichothecene_AcTrans"/>
</dbReference>
<sequence>MPYELLLTYFALVTLFQGRSVSLSASANALLDGASSPKSKAEELRLEFRNSGAKAGVFISTIAYTGGRCSREWLFLFSLSFSISRRLSSIFVFPSSNVIHGWQVILAGLVDDPLFDWTWRYRHQYPWDNYYYWSLRVSSMINSAAMVLLVVELDETDMFKTNEDPVGTLVSFIAWRRVGEDDHAKRRRSLKSSVLNMLDRTVSTLQDYSLTQHHPDGRRDADYRRWAALKRGMKAIDAEYFSCHQNFWELELLATHRKYRRQGAATMLVEWGIRLADEEGVPCCVLSSVMGKPLYESNGFVLVTDEKWVFQVKGEEEKVECFVLVRSSKNERIVSMETGDGYMMVSSL</sequence>
<evidence type="ECO:0000256" key="1">
    <source>
        <dbReference type="SAM" id="SignalP"/>
    </source>
</evidence>
<keyword evidence="1" id="KW-0732">Signal</keyword>
<reference evidence="3" key="1">
    <citation type="submission" date="2023-01" db="EMBL/GenBank/DDBJ databases">
        <title>The chitinases involved in constricting ring structure development in the nematode-trapping fungus Drechslerella dactyloides.</title>
        <authorList>
            <person name="Wang R."/>
            <person name="Zhang L."/>
            <person name="Tang P."/>
            <person name="Li S."/>
            <person name="Liang L."/>
        </authorList>
    </citation>
    <scope>NUCLEOTIDE SEQUENCE</scope>
    <source>
        <strain evidence="3">YMF1.00031</strain>
    </source>
</reference>
<protein>
    <recommendedName>
        <fullName evidence="2">N-acetyltransferase domain-containing protein</fullName>
    </recommendedName>
</protein>
<evidence type="ECO:0000259" key="2">
    <source>
        <dbReference type="PROSITE" id="PS51186"/>
    </source>
</evidence>
<feature type="chain" id="PRO_5041938219" description="N-acetyltransferase domain-containing protein" evidence="1">
    <location>
        <begin position="19"/>
        <end position="348"/>
    </location>
</feature>
<dbReference type="PANTHER" id="PTHR42791">
    <property type="entry name" value="GNAT FAMILY ACETYLTRANSFERASE"/>
    <property type="match status" value="1"/>
</dbReference>